<dbReference type="OrthoDB" id="9814815at2"/>
<keyword evidence="6" id="KW-1185">Reference proteome</keyword>
<dbReference type="Pfam" id="PF08220">
    <property type="entry name" value="HTH_DeoR"/>
    <property type="match status" value="1"/>
</dbReference>
<dbReference type="Pfam" id="PF00455">
    <property type="entry name" value="DeoRC"/>
    <property type="match status" value="1"/>
</dbReference>
<dbReference type="PATRIC" id="fig|589873.4.peg.3383"/>
<dbReference type="InterPro" id="IPR014036">
    <property type="entry name" value="DeoR-like_C"/>
</dbReference>
<name>A0A075P234_9ALTE</name>
<dbReference type="SMART" id="SM01134">
    <property type="entry name" value="DeoRC"/>
    <property type="match status" value="1"/>
</dbReference>
<dbReference type="KEGG" id="aaus:EP12_15600"/>
<dbReference type="SUPFAM" id="SSF100950">
    <property type="entry name" value="NagB/RpiA/CoA transferase-like"/>
    <property type="match status" value="1"/>
</dbReference>
<dbReference type="SUPFAM" id="SSF46785">
    <property type="entry name" value="Winged helix' DNA-binding domain"/>
    <property type="match status" value="1"/>
</dbReference>
<keyword evidence="2" id="KW-0238">DNA-binding</keyword>
<dbReference type="Gene3D" id="3.40.50.1360">
    <property type="match status" value="1"/>
</dbReference>
<evidence type="ECO:0000256" key="2">
    <source>
        <dbReference type="ARBA" id="ARBA00023125"/>
    </source>
</evidence>
<accession>A0A075P234</accession>
<dbReference type="PANTHER" id="PTHR30363:SF55">
    <property type="entry name" value="HTH-TYPE TRANSCRIPTIONAL REGULATOR ULAR"/>
    <property type="match status" value="1"/>
</dbReference>
<dbReference type="PRINTS" id="PR00037">
    <property type="entry name" value="HTHLACR"/>
</dbReference>
<reference evidence="5 6" key="1">
    <citation type="submission" date="2014-06" db="EMBL/GenBank/DDBJ databases">
        <title>Genomes of Alteromonas australica, a world apart.</title>
        <authorList>
            <person name="Gonzaga A."/>
            <person name="Lopez-Perez M."/>
            <person name="Rodriguez-Valera F."/>
        </authorList>
    </citation>
    <scope>NUCLEOTIDE SEQUENCE [LARGE SCALE GENOMIC DNA]</scope>
    <source>
        <strain evidence="5 6">H 17</strain>
    </source>
</reference>
<dbReference type="PROSITE" id="PS51000">
    <property type="entry name" value="HTH_DEOR_2"/>
    <property type="match status" value="1"/>
</dbReference>
<dbReference type="InterPro" id="IPR037171">
    <property type="entry name" value="NagB/RpiA_transferase-like"/>
</dbReference>
<dbReference type="AlphaFoldDB" id="A0A075P234"/>
<dbReference type="InterPro" id="IPR001034">
    <property type="entry name" value="DeoR_HTH"/>
</dbReference>
<dbReference type="PANTHER" id="PTHR30363">
    <property type="entry name" value="HTH-TYPE TRANSCRIPTIONAL REGULATOR SRLR-RELATED"/>
    <property type="match status" value="1"/>
</dbReference>
<dbReference type="PROSITE" id="PS00894">
    <property type="entry name" value="HTH_DEOR_1"/>
    <property type="match status" value="1"/>
</dbReference>
<evidence type="ECO:0000259" key="4">
    <source>
        <dbReference type="PROSITE" id="PS51000"/>
    </source>
</evidence>
<dbReference type="InterPro" id="IPR036390">
    <property type="entry name" value="WH_DNA-bd_sf"/>
</dbReference>
<dbReference type="SMART" id="SM00420">
    <property type="entry name" value="HTH_DEOR"/>
    <property type="match status" value="1"/>
</dbReference>
<evidence type="ECO:0000256" key="1">
    <source>
        <dbReference type="ARBA" id="ARBA00023015"/>
    </source>
</evidence>
<feature type="domain" description="HTH deoR-type" evidence="4">
    <location>
        <begin position="3"/>
        <end position="58"/>
    </location>
</feature>
<sequence length="261" mass="28760">MLEKQRHQLILDILDEATFISVRDLCMQLNASEATIRRDLNKLAAQNKLEKIRGGAQVIESRAVSNIRLSGSAFLVDKEKNTNTKRMIAKAATEMCEDGDSIIINGGSSTFMMSEFLVDRRMNVLTNSFVLAHELLENSQNQVTLPGGEVYRKQSIILSSFENDTTQNYRGSKMFMGSPGVSEFGVVEGDPLLILAEQKLRKRAEKLIVLADSSKIGVKGNLIFCGIEEVDTVITDSNADSATLQKLKDKGVNVIVVQACD</sequence>
<dbReference type="KEGG" id="aal:EP13_15030"/>
<dbReference type="EMBL" id="CP008849">
    <property type="protein sequence ID" value="AIF99891.1"/>
    <property type="molecule type" value="Genomic_DNA"/>
</dbReference>
<protein>
    <submittedName>
        <fullName evidence="5">DeoR faimly transcriptional regulator</fullName>
    </submittedName>
</protein>
<keyword evidence="1" id="KW-0805">Transcription regulation</keyword>
<dbReference type="InterPro" id="IPR050313">
    <property type="entry name" value="Carb_Metab_HTH_regulators"/>
</dbReference>
<evidence type="ECO:0000256" key="3">
    <source>
        <dbReference type="ARBA" id="ARBA00023163"/>
    </source>
</evidence>
<dbReference type="GeneID" id="78256207"/>
<dbReference type="GO" id="GO:0003700">
    <property type="term" value="F:DNA-binding transcription factor activity"/>
    <property type="evidence" value="ECO:0007669"/>
    <property type="project" value="InterPro"/>
</dbReference>
<proteinExistence type="predicted"/>
<dbReference type="eggNOG" id="COG1349">
    <property type="taxonomic scope" value="Bacteria"/>
</dbReference>
<keyword evidence="3" id="KW-0804">Transcription</keyword>
<dbReference type="InterPro" id="IPR018356">
    <property type="entry name" value="Tscrpt_reg_HTH_DeoR_CS"/>
</dbReference>
<evidence type="ECO:0000313" key="5">
    <source>
        <dbReference type="EMBL" id="AIF99891.1"/>
    </source>
</evidence>
<organism evidence="5 6">
    <name type="scientific">Alteromonas australica</name>
    <dbReference type="NCBI Taxonomy" id="589873"/>
    <lineage>
        <taxon>Bacteria</taxon>
        <taxon>Pseudomonadati</taxon>
        <taxon>Pseudomonadota</taxon>
        <taxon>Gammaproteobacteria</taxon>
        <taxon>Alteromonadales</taxon>
        <taxon>Alteromonadaceae</taxon>
        <taxon>Alteromonas/Salinimonas group</taxon>
        <taxon>Alteromonas</taxon>
    </lineage>
</organism>
<dbReference type="InterPro" id="IPR036388">
    <property type="entry name" value="WH-like_DNA-bd_sf"/>
</dbReference>
<dbReference type="Proteomes" id="UP000056090">
    <property type="component" value="Chromosome"/>
</dbReference>
<dbReference type="Gene3D" id="1.10.10.10">
    <property type="entry name" value="Winged helix-like DNA-binding domain superfamily/Winged helix DNA-binding domain"/>
    <property type="match status" value="1"/>
</dbReference>
<dbReference type="GO" id="GO:0003677">
    <property type="term" value="F:DNA binding"/>
    <property type="evidence" value="ECO:0007669"/>
    <property type="project" value="UniProtKB-KW"/>
</dbReference>
<evidence type="ECO:0000313" key="6">
    <source>
        <dbReference type="Proteomes" id="UP000056090"/>
    </source>
</evidence>
<gene>
    <name evidence="5" type="ORF">EP13_15030</name>
</gene>
<dbReference type="RefSeq" id="WP_044057943.1">
    <property type="nucleotide sequence ID" value="NZ_CAJXAX010000002.1"/>
</dbReference>